<organism evidence="3 4">
    <name type="scientific">Streptomyces solicathayae</name>
    <dbReference type="NCBI Taxonomy" id="3081768"/>
    <lineage>
        <taxon>Bacteria</taxon>
        <taxon>Bacillati</taxon>
        <taxon>Actinomycetota</taxon>
        <taxon>Actinomycetes</taxon>
        <taxon>Kitasatosporales</taxon>
        <taxon>Streptomycetaceae</taxon>
        <taxon>Streptomyces</taxon>
    </lineage>
</organism>
<keyword evidence="2" id="KW-0472">Membrane</keyword>
<protein>
    <submittedName>
        <fullName evidence="3">DUF6480 family protein</fullName>
    </submittedName>
</protein>
<name>A0ABZ0LN87_9ACTN</name>
<evidence type="ECO:0000313" key="3">
    <source>
        <dbReference type="EMBL" id="WOX20966.1"/>
    </source>
</evidence>
<dbReference type="Proteomes" id="UP001301731">
    <property type="component" value="Chromosome"/>
</dbReference>
<proteinExistence type="predicted"/>
<gene>
    <name evidence="3" type="ORF">R2D22_06005</name>
</gene>
<sequence length="78" mass="7932">MTTPSNPDPDPRTATGLEPGGGVPPGDTPPAESGTSTGTGPYRPLQRGWARAPLFIVLALALVVALFFLAYAIVLATG</sequence>
<keyword evidence="2" id="KW-0812">Transmembrane</keyword>
<dbReference type="RefSeq" id="WP_318101728.1">
    <property type="nucleotide sequence ID" value="NZ_CP137573.1"/>
</dbReference>
<dbReference type="EMBL" id="CP137573">
    <property type="protein sequence ID" value="WOX20966.1"/>
    <property type="molecule type" value="Genomic_DNA"/>
</dbReference>
<dbReference type="Pfam" id="PF20088">
    <property type="entry name" value="DUF6480"/>
    <property type="match status" value="1"/>
</dbReference>
<dbReference type="InterPro" id="IPR045512">
    <property type="entry name" value="DUF6480"/>
</dbReference>
<feature type="region of interest" description="Disordered" evidence="1">
    <location>
        <begin position="1"/>
        <end position="43"/>
    </location>
</feature>
<evidence type="ECO:0000256" key="2">
    <source>
        <dbReference type="SAM" id="Phobius"/>
    </source>
</evidence>
<feature type="transmembrane region" description="Helical" evidence="2">
    <location>
        <begin position="52"/>
        <end position="74"/>
    </location>
</feature>
<keyword evidence="2" id="KW-1133">Transmembrane helix</keyword>
<accession>A0ABZ0LN87</accession>
<evidence type="ECO:0000256" key="1">
    <source>
        <dbReference type="SAM" id="MobiDB-lite"/>
    </source>
</evidence>
<reference evidence="3 4" key="1">
    <citation type="submission" date="2023-10" db="EMBL/GenBank/DDBJ databases">
        <title>The genome sequence of Streptomyces sp. HUAS YS2.</title>
        <authorList>
            <person name="Mo P."/>
        </authorList>
    </citation>
    <scope>NUCLEOTIDE SEQUENCE [LARGE SCALE GENOMIC DNA]</scope>
    <source>
        <strain evidence="3 4">HUAS YS2</strain>
    </source>
</reference>
<keyword evidence="4" id="KW-1185">Reference proteome</keyword>
<evidence type="ECO:0000313" key="4">
    <source>
        <dbReference type="Proteomes" id="UP001301731"/>
    </source>
</evidence>